<evidence type="ECO:0000313" key="7">
    <source>
        <dbReference type="Proteomes" id="UP000676169"/>
    </source>
</evidence>
<dbReference type="InterPro" id="IPR050204">
    <property type="entry name" value="AraC_XylS_family_regulators"/>
</dbReference>
<dbReference type="Pfam" id="PF12833">
    <property type="entry name" value="HTH_18"/>
    <property type="match status" value="1"/>
</dbReference>
<evidence type="ECO:0000256" key="4">
    <source>
        <dbReference type="SAM" id="MobiDB-lite"/>
    </source>
</evidence>
<name>A0A975J2J3_9BACT</name>
<dbReference type="Pfam" id="PF12852">
    <property type="entry name" value="Cupin_6"/>
    <property type="match status" value="1"/>
</dbReference>
<feature type="domain" description="HTH araC/xylS-type" evidence="5">
    <location>
        <begin position="202"/>
        <end position="300"/>
    </location>
</feature>
<accession>A0A975J2J3</accession>
<keyword evidence="2" id="KW-0238">DNA-binding</keyword>
<keyword evidence="1" id="KW-0805">Transcription regulation</keyword>
<proteinExistence type="predicted"/>
<keyword evidence="3" id="KW-0804">Transcription</keyword>
<reference evidence="6" key="1">
    <citation type="submission" date="2021-04" db="EMBL/GenBank/DDBJ databases">
        <title>Luteolibacter sp. 32A isolated from the skin of an Anderson's salamander (Ambystoma andersonii).</title>
        <authorList>
            <person name="Spergser J."/>
            <person name="Busse H.-J."/>
        </authorList>
    </citation>
    <scope>NUCLEOTIDE SEQUENCE</scope>
    <source>
        <strain evidence="6">32A</strain>
    </source>
</reference>
<dbReference type="GO" id="GO:0043565">
    <property type="term" value="F:sequence-specific DNA binding"/>
    <property type="evidence" value="ECO:0007669"/>
    <property type="project" value="InterPro"/>
</dbReference>
<feature type="compositionally biased region" description="Basic residues" evidence="4">
    <location>
        <begin position="300"/>
        <end position="316"/>
    </location>
</feature>
<dbReference type="RefSeq" id="WP_211634219.1">
    <property type="nucleotide sequence ID" value="NZ_CP073100.1"/>
</dbReference>
<dbReference type="InterPro" id="IPR009057">
    <property type="entry name" value="Homeodomain-like_sf"/>
</dbReference>
<evidence type="ECO:0000313" key="6">
    <source>
        <dbReference type="EMBL" id="QUE52875.1"/>
    </source>
</evidence>
<keyword evidence="7" id="KW-1185">Reference proteome</keyword>
<dbReference type="SMART" id="SM00342">
    <property type="entry name" value="HTH_ARAC"/>
    <property type="match status" value="1"/>
</dbReference>
<evidence type="ECO:0000256" key="1">
    <source>
        <dbReference type="ARBA" id="ARBA00023015"/>
    </source>
</evidence>
<dbReference type="Proteomes" id="UP000676169">
    <property type="component" value="Chromosome"/>
</dbReference>
<dbReference type="Gene3D" id="1.10.10.60">
    <property type="entry name" value="Homeodomain-like"/>
    <property type="match status" value="2"/>
</dbReference>
<gene>
    <name evidence="6" type="ORF">KBB96_08270</name>
</gene>
<dbReference type="SUPFAM" id="SSF46689">
    <property type="entry name" value="Homeodomain-like"/>
    <property type="match status" value="2"/>
</dbReference>
<dbReference type="InterPro" id="IPR018062">
    <property type="entry name" value="HTH_AraC-typ_CS"/>
</dbReference>
<evidence type="ECO:0000256" key="2">
    <source>
        <dbReference type="ARBA" id="ARBA00023125"/>
    </source>
</evidence>
<dbReference type="GO" id="GO:0003700">
    <property type="term" value="F:DNA-binding transcription factor activity"/>
    <property type="evidence" value="ECO:0007669"/>
    <property type="project" value="InterPro"/>
</dbReference>
<dbReference type="PROSITE" id="PS01124">
    <property type="entry name" value="HTH_ARAC_FAMILY_2"/>
    <property type="match status" value="1"/>
</dbReference>
<evidence type="ECO:0000259" key="5">
    <source>
        <dbReference type="PROSITE" id="PS01124"/>
    </source>
</evidence>
<evidence type="ECO:0000256" key="3">
    <source>
        <dbReference type="ARBA" id="ARBA00023163"/>
    </source>
</evidence>
<dbReference type="AlphaFoldDB" id="A0A975J2J3"/>
<dbReference type="InterPro" id="IPR018060">
    <property type="entry name" value="HTH_AraC"/>
</dbReference>
<organism evidence="6 7">
    <name type="scientific">Luteolibacter ambystomatis</name>
    <dbReference type="NCBI Taxonomy" id="2824561"/>
    <lineage>
        <taxon>Bacteria</taxon>
        <taxon>Pseudomonadati</taxon>
        <taxon>Verrucomicrobiota</taxon>
        <taxon>Verrucomicrobiia</taxon>
        <taxon>Verrucomicrobiales</taxon>
        <taxon>Verrucomicrobiaceae</taxon>
        <taxon>Luteolibacter</taxon>
    </lineage>
</organism>
<dbReference type="PANTHER" id="PTHR46796:SF7">
    <property type="entry name" value="ARAC FAMILY TRANSCRIPTIONAL REGULATOR"/>
    <property type="match status" value="1"/>
</dbReference>
<dbReference type="EMBL" id="CP073100">
    <property type="protein sequence ID" value="QUE52875.1"/>
    <property type="molecule type" value="Genomic_DNA"/>
</dbReference>
<dbReference type="InterPro" id="IPR032783">
    <property type="entry name" value="AraC_lig"/>
</dbReference>
<dbReference type="KEGG" id="lamb:KBB96_08270"/>
<protein>
    <submittedName>
        <fullName evidence="6">AraC family transcriptional regulator</fullName>
    </submittedName>
</protein>
<sequence>MDTLSTIVALLKPQAHGAKLVHGAGRWGVRYAEFGHPSYALVLKGPCWLAAEGAPARTLETGDFILFPATPRFTLASDAKVRPKLLAPVPSGRQMEEVVHGDSTMEPSASLLGGYFMFDPVNASILTSLLPKMLHLHAGDPAADSLAPLVGLIKREALGNRPGQSLVLNRLVEVLLVEALRSAPSETAAKGLLAGLQDSRLAAALQAIHTRPAHPWTLDTLAREASMSRSSFAEHFARVMEVTPLRYLLQWRLTMARDLLSRGDMTVAETALAVGYESASGFSIAFNREIGQPPVTYKERSKKTSNRVRNRGCRPG</sequence>
<dbReference type="PROSITE" id="PS00041">
    <property type="entry name" value="HTH_ARAC_FAMILY_1"/>
    <property type="match status" value="1"/>
</dbReference>
<feature type="region of interest" description="Disordered" evidence="4">
    <location>
        <begin position="297"/>
        <end position="316"/>
    </location>
</feature>
<dbReference type="PANTHER" id="PTHR46796">
    <property type="entry name" value="HTH-TYPE TRANSCRIPTIONAL ACTIVATOR RHAS-RELATED"/>
    <property type="match status" value="1"/>
</dbReference>